<comment type="similarity">
    <text evidence="1">Belongs to the CCR4/nocturin family.</text>
</comment>
<evidence type="ECO:0000313" key="4">
    <source>
        <dbReference type="EMBL" id="KAH8102431.1"/>
    </source>
</evidence>
<comment type="caution">
    <text evidence="4">The sequence shown here is derived from an EMBL/GenBank/DDBJ whole genome shotgun (WGS) entry which is preliminary data.</text>
</comment>
<name>A0A8K0URR9_9AGAR</name>
<dbReference type="GO" id="GO:0000175">
    <property type="term" value="F:3'-5'-RNA exonuclease activity"/>
    <property type="evidence" value="ECO:0007669"/>
    <property type="project" value="TreeGrafter"/>
</dbReference>
<evidence type="ECO:0000256" key="1">
    <source>
        <dbReference type="ARBA" id="ARBA00010774"/>
    </source>
</evidence>
<keyword evidence="4" id="KW-0255">Endonuclease</keyword>
<dbReference type="GO" id="GO:0006139">
    <property type="term" value="P:nucleobase-containing compound metabolic process"/>
    <property type="evidence" value="ECO:0007669"/>
    <property type="project" value="UniProtKB-ARBA"/>
</dbReference>
<reference evidence="4" key="1">
    <citation type="journal article" date="2021" name="New Phytol.">
        <title>Evolutionary innovations through gain and loss of genes in the ectomycorrhizal Boletales.</title>
        <authorList>
            <person name="Wu G."/>
            <person name="Miyauchi S."/>
            <person name="Morin E."/>
            <person name="Kuo A."/>
            <person name="Drula E."/>
            <person name="Varga T."/>
            <person name="Kohler A."/>
            <person name="Feng B."/>
            <person name="Cao Y."/>
            <person name="Lipzen A."/>
            <person name="Daum C."/>
            <person name="Hundley H."/>
            <person name="Pangilinan J."/>
            <person name="Johnson J."/>
            <person name="Barry K."/>
            <person name="LaButti K."/>
            <person name="Ng V."/>
            <person name="Ahrendt S."/>
            <person name="Min B."/>
            <person name="Choi I.G."/>
            <person name="Park H."/>
            <person name="Plett J.M."/>
            <person name="Magnuson J."/>
            <person name="Spatafora J.W."/>
            <person name="Nagy L.G."/>
            <person name="Henrissat B."/>
            <person name="Grigoriev I.V."/>
            <person name="Yang Z.L."/>
            <person name="Xu J."/>
            <person name="Martin F.M."/>
        </authorList>
    </citation>
    <scope>NUCLEOTIDE SEQUENCE</scope>
    <source>
        <strain evidence="4">KKN 215</strain>
    </source>
</reference>
<dbReference type="Gene3D" id="3.60.10.10">
    <property type="entry name" value="Endonuclease/exonuclease/phosphatase"/>
    <property type="match status" value="1"/>
</dbReference>
<dbReference type="AlphaFoldDB" id="A0A8K0URR9"/>
<dbReference type="Pfam" id="PF03372">
    <property type="entry name" value="Exo_endo_phos"/>
    <property type="match status" value="1"/>
</dbReference>
<dbReference type="SUPFAM" id="SSF56219">
    <property type="entry name" value="DNase I-like"/>
    <property type="match status" value="1"/>
</dbReference>
<organism evidence="4 5">
    <name type="scientific">Cristinia sonorae</name>
    <dbReference type="NCBI Taxonomy" id="1940300"/>
    <lineage>
        <taxon>Eukaryota</taxon>
        <taxon>Fungi</taxon>
        <taxon>Dikarya</taxon>
        <taxon>Basidiomycota</taxon>
        <taxon>Agaricomycotina</taxon>
        <taxon>Agaricomycetes</taxon>
        <taxon>Agaricomycetidae</taxon>
        <taxon>Agaricales</taxon>
        <taxon>Pleurotineae</taxon>
        <taxon>Stephanosporaceae</taxon>
        <taxon>Cristinia</taxon>
    </lineage>
</organism>
<dbReference type="Proteomes" id="UP000813824">
    <property type="component" value="Unassembled WGS sequence"/>
</dbReference>
<dbReference type="InterPro" id="IPR005135">
    <property type="entry name" value="Endo/exonuclease/phosphatase"/>
</dbReference>
<keyword evidence="2" id="KW-0378">Hydrolase</keyword>
<dbReference type="PANTHER" id="PTHR12121:SF45">
    <property type="entry name" value="NOCTURNIN"/>
    <property type="match status" value="1"/>
</dbReference>
<dbReference type="PANTHER" id="PTHR12121">
    <property type="entry name" value="CARBON CATABOLITE REPRESSOR PROTEIN 4"/>
    <property type="match status" value="1"/>
</dbReference>
<sequence length="441" mass="49832">MSKLEVNNALAEERRLKKLQNQERARQEDEARSRILPRKWIDLSQSQPPLKENRRCKVMTWNLLAQCLVRRTLFPTSDCLKASEREHMLYREILEHKADICCLQEVDRTEKVFPVLDKAGYGHVHVAGPLKKHGCTIAFRREILDRYAEKRILYDEQEIRQTGKGDLAKRGISFRTKNVANLVALKWKDCEDDGVIVATTHLFWHPSYTYERARQAAILLREVTRFRHGLGKESWPCIIAGDFNFAPDDPAYSILVGDPLLPQQSSRLSASRVVHVTIDPEVPVTTKKMMADDEGDGDGETDPDRIIVNARRAGDDDGLLTDEELREICVSAGQPFSAYDRGLQRAEAINPALLFGSRVSIPQGRRGAAEPIWTSYTHFWKVVLDYIFVVDPDRNADVVGVASPHPTENLKPGLPRKGVCASDHISLCADLTWSNNSSSVV</sequence>
<dbReference type="OrthoDB" id="428734at2759"/>
<dbReference type="InterPro" id="IPR036691">
    <property type="entry name" value="Endo/exonu/phosph_ase_sf"/>
</dbReference>
<proteinExistence type="inferred from homology"/>
<evidence type="ECO:0000259" key="3">
    <source>
        <dbReference type="Pfam" id="PF03372"/>
    </source>
</evidence>
<evidence type="ECO:0000256" key="2">
    <source>
        <dbReference type="ARBA" id="ARBA00022801"/>
    </source>
</evidence>
<evidence type="ECO:0000313" key="5">
    <source>
        <dbReference type="Proteomes" id="UP000813824"/>
    </source>
</evidence>
<protein>
    <submittedName>
        <fullName evidence="4">Endonuclease/exonuclease/phosphatase</fullName>
    </submittedName>
</protein>
<keyword evidence="4" id="KW-0540">Nuclease</keyword>
<accession>A0A8K0URR9</accession>
<dbReference type="InterPro" id="IPR050410">
    <property type="entry name" value="CCR4/nocturin_mRNA_transcr"/>
</dbReference>
<dbReference type="GO" id="GO:0004519">
    <property type="term" value="F:endonuclease activity"/>
    <property type="evidence" value="ECO:0007669"/>
    <property type="project" value="UniProtKB-KW"/>
</dbReference>
<feature type="domain" description="Endonuclease/exonuclease/phosphatase" evidence="3">
    <location>
        <begin position="59"/>
        <end position="424"/>
    </location>
</feature>
<gene>
    <name evidence="4" type="ORF">BXZ70DRAFT_780556</name>
</gene>
<keyword evidence="5" id="KW-1185">Reference proteome</keyword>
<dbReference type="EMBL" id="JAEVFJ010000009">
    <property type="protein sequence ID" value="KAH8102431.1"/>
    <property type="molecule type" value="Genomic_DNA"/>
</dbReference>